<proteinExistence type="predicted"/>
<reference evidence="1 2" key="1">
    <citation type="journal article" date="2014" name="Int. J. Syst. Evol. Microbiol.">
        <title>Phylogenomics and the dynamic genome evolution of the genus Streptococcus.</title>
        <authorList>
            <consortium name="The Broad Institute Genome Sequencing Platform"/>
            <person name="Richards V.P."/>
            <person name="Palmer S.R."/>
            <person name="Pavinski Bitar P.D."/>
            <person name="Qin X."/>
            <person name="Weinstock G.M."/>
            <person name="Highlander S.K."/>
            <person name="Town C.D."/>
            <person name="Burne R.A."/>
            <person name="Stanhope M.J."/>
        </authorList>
    </citation>
    <scope>NUCLEOTIDE SEQUENCE [LARGE SCALE GENOMIC DNA]</scope>
    <source>
        <strain evidence="1 2">Jelinkova 176</strain>
    </source>
</reference>
<dbReference type="InterPro" id="IPR002696">
    <property type="entry name" value="Membr_insert_effic_factor_YidD"/>
</dbReference>
<protein>
    <recommendedName>
        <fullName evidence="3">Protein YidD</fullName>
    </recommendedName>
</protein>
<gene>
    <name evidence="1" type="ORF">STRPO_0888</name>
</gene>
<organism evidence="1 2">
    <name type="scientific">Streptococcus porcinus str. Jelinkova 176</name>
    <dbReference type="NCBI Taxonomy" id="873448"/>
    <lineage>
        <taxon>Bacteria</taxon>
        <taxon>Bacillati</taxon>
        <taxon>Bacillota</taxon>
        <taxon>Bacilli</taxon>
        <taxon>Lactobacillales</taxon>
        <taxon>Streptococcaceae</taxon>
        <taxon>Streptococcus</taxon>
    </lineage>
</organism>
<sequence>MIQAIEKHGIKGVLMGIARIFRCHPFVDGGDDPVPDYFSLKRNRKH</sequence>
<evidence type="ECO:0000313" key="1">
    <source>
        <dbReference type="EMBL" id="EGJ26689.1"/>
    </source>
</evidence>
<name>A0ABN0CTY7_STRPO</name>
<evidence type="ECO:0000313" key="2">
    <source>
        <dbReference type="Proteomes" id="UP000005356"/>
    </source>
</evidence>
<dbReference type="Pfam" id="PF01809">
    <property type="entry name" value="YidD"/>
    <property type="match status" value="1"/>
</dbReference>
<dbReference type="SMART" id="SM01234">
    <property type="entry name" value="Haemolytic"/>
    <property type="match status" value="1"/>
</dbReference>
<keyword evidence="2" id="KW-1185">Reference proteome</keyword>
<accession>A0ABN0CTY7</accession>
<comment type="caution">
    <text evidence="1">The sequence shown here is derived from an EMBL/GenBank/DDBJ whole genome shotgun (WGS) entry which is preliminary data.</text>
</comment>
<evidence type="ECO:0008006" key="3">
    <source>
        <dbReference type="Google" id="ProtNLM"/>
    </source>
</evidence>
<dbReference type="Proteomes" id="UP000005356">
    <property type="component" value="Unassembled WGS sequence"/>
</dbReference>
<dbReference type="EMBL" id="AEUU02000001">
    <property type="protein sequence ID" value="EGJ26689.1"/>
    <property type="molecule type" value="Genomic_DNA"/>
</dbReference>